<evidence type="ECO:0000256" key="1">
    <source>
        <dbReference type="SAM" id="Phobius"/>
    </source>
</evidence>
<dbReference type="EMBL" id="GGEC01090473">
    <property type="protein sequence ID" value="MBX70957.1"/>
    <property type="molecule type" value="Transcribed_RNA"/>
</dbReference>
<keyword evidence="1" id="KW-0812">Transmembrane</keyword>
<evidence type="ECO:0000313" key="2">
    <source>
        <dbReference type="EMBL" id="MBX70957.1"/>
    </source>
</evidence>
<sequence length="88" mass="9813">MLFRVYVCIFKECMALGKLVSIFILLCCSIIAGSWNQGVCVVLKKVFPVHNAPTQWGLVKGQICSVVSIKKNWYRGALCSDKTNICNL</sequence>
<accession>A0A2P2QVI2</accession>
<organism evidence="2">
    <name type="scientific">Rhizophora mucronata</name>
    <name type="common">Asiatic mangrove</name>
    <dbReference type="NCBI Taxonomy" id="61149"/>
    <lineage>
        <taxon>Eukaryota</taxon>
        <taxon>Viridiplantae</taxon>
        <taxon>Streptophyta</taxon>
        <taxon>Embryophyta</taxon>
        <taxon>Tracheophyta</taxon>
        <taxon>Spermatophyta</taxon>
        <taxon>Magnoliopsida</taxon>
        <taxon>eudicotyledons</taxon>
        <taxon>Gunneridae</taxon>
        <taxon>Pentapetalae</taxon>
        <taxon>rosids</taxon>
        <taxon>fabids</taxon>
        <taxon>Malpighiales</taxon>
        <taxon>Rhizophoraceae</taxon>
        <taxon>Rhizophora</taxon>
    </lineage>
</organism>
<keyword evidence="1" id="KW-0472">Membrane</keyword>
<reference evidence="2" key="1">
    <citation type="submission" date="2018-02" db="EMBL/GenBank/DDBJ databases">
        <title>Rhizophora mucronata_Transcriptome.</title>
        <authorList>
            <person name="Meera S.P."/>
            <person name="Sreeshan A."/>
            <person name="Augustine A."/>
        </authorList>
    </citation>
    <scope>NUCLEOTIDE SEQUENCE</scope>
    <source>
        <tissue evidence="2">Leaf</tissue>
    </source>
</reference>
<proteinExistence type="predicted"/>
<feature type="transmembrane region" description="Helical" evidence="1">
    <location>
        <begin position="12"/>
        <end position="35"/>
    </location>
</feature>
<protein>
    <submittedName>
        <fullName evidence="2">Uncharacterized protein</fullName>
    </submittedName>
</protein>
<keyword evidence="1" id="KW-1133">Transmembrane helix</keyword>
<dbReference type="AlphaFoldDB" id="A0A2P2QVI2"/>
<name>A0A2P2QVI2_RHIMU</name>